<gene>
    <name evidence="1" type="ORF">L9F63_027620</name>
</gene>
<dbReference type="AlphaFoldDB" id="A0AAD8A877"/>
<protein>
    <submittedName>
        <fullName evidence="1">Uncharacterized protein</fullName>
    </submittedName>
</protein>
<reference evidence="1" key="1">
    <citation type="journal article" date="2023" name="IScience">
        <title>Live-bearing cockroach genome reveals convergent evolutionary mechanisms linked to viviparity in insects and beyond.</title>
        <authorList>
            <person name="Fouks B."/>
            <person name="Harrison M.C."/>
            <person name="Mikhailova A.A."/>
            <person name="Marchal E."/>
            <person name="English S."/>
            <person name="Carruthers M."/>
            <person name="Jennings E.C."/>
            <person name="Chiamaka E.L."/>
            <person name="Frigard R.A."/>
            <person name="Pippel M."/>
            <person name="Attardo G.M."/>
            <person name="Benoit J.B."/>
            <person name="Bornberg-Bauer E."/>
            <person name="Tobe S.S."/>
        </authorList>
    </citation>
    <scope>NUCLEOTIDE SEQUENCE</scope>
    <source>
        <strain evidence="1">Stay&amp;Tobe</strain>
    </source>
</reference>
<reference evidence="1" key="2">
    <citation type="submission" date="2023-05" db="EMBL/GenBank/DDBJ databases">
        <authorList>
            <person name="Fouks B."/>
        </authorList>
    </citation>
    <scope>NUCLEOTIDE SEQUENCE</scope>
    <source>
        <strain evidence="1">Stay&amp;Tobe</strain>
        <tissue evidence="1">Testes</tissue>
    </source>
</reference>
<evidence type="ECO:0000313" key="1">
    <source>
        <dbReference type="EMBL" id="KAJ9593138.1"/>
    </source>
</evidence>
<dbReference type="Proteomes" id="UP001233999">
    <property type="component" value="Unassembled WGS sequence"/>
</dbReference>
<keyword evidence="2" id="KW-1185">Reference proteome</keyword>
<feature type="non-terminal residue" evidence="1">
    <location>
        <position position="1"/>
    </location>
</feature>
<organism evidence="1 2">
    <name type="scientific">Diploptera punctata</name>
    <name type="common">Pacific beetle cockroach</name>
    <dbReference type="NCBI Taxonomy" id="6984"/>
    <lineage>
        <taxon>Eukaryota</taxon>
        <taxon>Metazoa</taxon>
        <taxon>Ecdysozoa</taxon>
        <taxon>Arthropoda</taxon>
        <taxon>Hexapoda</taxon>
        <taxon>Insecta</taxon>
        <taxon>Pterygota</taxon>
        <taxon>Neoptera</taxon>
        <taxon>Polyneoptera</taxon>
        <taxon>Dictyoptera</taxon>
        <taxon>Blattodea</taxon>
        <taxon>Blaberoidea</taxon>
        <taxon>Blaberidae</taxon>
        <taxon>Diplopterinae</taxon>
        <taxon>Diploptera</taxon>
    </lineage>
</organism>
<evidence type="ECO:0000313" key="2">
    <source>
        <dbReference type="Proteomes" id="UP001233999"/>
    </source>
</evidence>
<feature type="non-terminal residue" evidence="1">
    <location>
        <position position="103"/>
    </location>
</feature>
<comment type="caution">
    <text evidence="1">The sequence shown here is derived from an EMBL/GenBank/DDBJ whole genome shotgun (WGS) entry which is preliminary data.</text>
</comment>
<accession>A0AAD8A877</accession>
<dbReference type="EMBL" id="JASPKZ010003505">
    <property type="protein sequence ID" value="KAJ9593138.1"/>
    <property type="molecule type" value="Genomic_DNA"/>
</dbReference>
<sequence>LGREPIKCLGIRYTGCMITIVDSQLIKVLFIFTITSYSHRSRGKLAFTRNGCTEVRLVIDTVRKTNNCAKYYIHYQGFDIMLNKCLTNKLCSKIINLITAVHK</sequence>
<proteinExistence type="predicted"/>
<name>A0AAD8A877_DIPPU</name>